<dbReference type="AlphaFoldDB" id="X1B4C1"/>
<organism evidence="2">
    <name type="scientific">marine sediment metagenome</name>
    <dbReference type="NCBI Taxonomy" id="412755"/>
    <lineage>
        <taxon>unclassified sequences</taxon>
        <taxon>metagenomes</taxon>
        <taxon>ecological metagenomes</taxon>
    </lineage>
</organism>
<comment type="caution">
    <text evidence="2">The sequence shown here is derived from an EMBL/GenBank/DDBJ whole genome shotgun (WGS) entry which is preliminary data.</text>
</comment>
<sequence>MNPKQVLGALARTLGIVLGLEVVISLLIATLAYRYHWTTTEQISTAYMWAGFLAIGFGFFSLAGFWEGTRSFEHQYSISVINKSSWERTQGNVLDFLQSFRILLWTVAIGGLTLAIAWLITTLDLSVLNSIL</sequence>
<evidence type="ECO:0000256" key="1">
    <source>
        <dbReference type="SAM" id="Phobius"/>
    </source>
</evidence>
<feature type="transmembrane region" description="Helical" evidence="1">
    <location>
        <begin position="47"/>
        <end position="66"/>
    </location>
</feature>
<name>X1B4C1_9ZZZZ</name>
<keyword evidence="1" id="KW-0812">Transmembrane</keyword>
<feature type="transmembrane region" description="Helical" evidence="1">
    <location>
        <begin position="102"/>
        <end position="120"/>
    </location>
</feature>
<protein>
    <submittedName>
        <fullName evidence="2">Uncharacterized protein</fullName>
    </submittedName>
</protein>
<keyword evidence="1" id="KW-1133">Transmembrane helix</keyword>
<reference evidence="2" key="1">
    <citation type="journal article" date="2014" name="Front. Microbiol.">
        <title>High frequency of phylogenetically diverse reductive dehalogenase-homologous genes in deep subseafloor sedimentary metagenomes.</title>
        <authorList>
            <person name="Kawai M."/>
            <person name="Futagami T."/>
            <person name="Toyoda A."/>
            <person name="Takaki Y."/>
            <person name="Nishi S."/>
            <person name="Hori S."/>
            <person name="Arai W."/>
            <person name="Tsubouchi T."/>
            <person name="Morono Y."/>
            <person name="Uchiyama I."/>
            <person name="Ito T."/>
            <person name="Fujiyama A."/>
            <person name="Inagaki F."/>
            <person name="Takami H."/>
        </authorList>
    </citation>
    <scope>NUCLEOTIDE SEQUENCE</scope>
    <source>
        <strain evidence="2">Expedition CK06-06</strain>
    </source>
</reference>
<evidence type="ECO:0000313" key="2">
    <source>
        <dbReference type="EMBL" id="GAG66876.1"/>
    </source>
</evidence>
<feature type="transmembrane region" description="Helical" evidence="1">
    <location>
        <begin position="12"/>
        <end position="35"/>
    </location>
</feature>
<keyword evidence="1" id="KW-0472">Membrane</keyword>
<dbReference type="EMBL" id="BART01007988">
    <property type="protein sequence ID" value="GAG66876.1"/>
    <property type="molecule type" value="Genomic_DNA"/>
</dbReference>
<proteinExistence type="predicted"/>
<gene>
    <name evidence="2" type="ORF">S01H4_18057</name>
</gene>
<accession>X1B4C1</accession>